<dbReference type="Proteomes" id="UP000054565">
    <property type="component" value="Unassembled WGS sequence"/>
</dbReference>
<proteinExistence type="predicted"/>
<dbReference type="EMBL" id="DS028094">
    <property type="protein sequence ID" value="KMP03749.1"/>
    <property type="molecule type" value="Genomic_DNA"/>
</dbReference>
<evidence type="ECO:0000313" key="2">
    <source>
        <dbReference type="Proteomes" id="UP000054565"/>
    </source>
</evidence>
<protein>
    <submittedName>
        <fullName evidence="1">Uncharacterized protein</fullName>
    </submittedName>
</protein>
<accession>A0A0J6Y9P4</accession>
<organism evidence="1 2">
    <name type="scientific">Coccidioides immitis RMSCC 2394</name>
    <dbReference type="NCBI Taxonomy" id="404692"/>
    <lineage>
        <taxon>Eukaryota</taxon>
        <taxon>Fungi</taxon>
        <taxon>Dikarya</taxon>
        <taxon>Ascomycota</taxon>
        <taxon>Pezizomycotina</taxon>
        <taxon>Eurotiomycetes</taxon>
        <taxon>Eurotiomycetidae</taxon>
        <taxon>Onygenales</taxon>
        <taxon>Onygenaceae</taxon>
        <taxon>Coccidioides</taxon>
    </lineage>
</organism>
<gene>
    <name evidence="1" type="ORF">CIRG_03441</name>
</gene>
<sequence length="135" mass="15099">MAIPPYFRDANLSPMDRDGTRKGSCIQLRLLETHEAYPAISNDLTHILDPVIPRHGFPNGYICLSFSESILNQYHKQYAFAAPPSLSTTTVYVSYPPSRFLLGPKNGSMELWVLAYLQNSPGVLPHGMGLEDRFS</sequence>
<evidence type="ECO:0000313" key="1">
    <source>
        <dbReference type="EMBL" id="KMP03749.1"/>
    </source>
</evidence>
<name>A0A0J6Y9P4_COCIT</name>
<dbReference type="AlphaFoldDB" id="A0A0J6Y9P4"/>
<reference evidence="2" key="1">
    <citation type="journal article" date="2010" name="Genome Res.">
        <title>Population genomic sequencing of Coccidioides fungi reveals recent hybridization and transposon control.</title>
        <authorList>
            <person name="Neafsey D.E."/>
            <person name="Barker B.M."/>
            <person name="Sharpton T.J."/>
            <person name="Stajich J.E."/>
            <person name="Park D.J."/>
            <person name="Whiston E."/>
            <person name="Hung C.-Y."/>
            <person name="McMahan C."/>
            <person name="White J."/>
            <person name="Sykes S."/>
            <person name="Heiman D."/>
            <person name="Young S."/>
            <person name="Zeng Q."/>
            <person name="Abouelleil A."/>
            <person name="Aftuck L."/>
            <person name="Bessette D."/>
            <person name="Brown A."/>
            <person name="FitzGerald M."/>
            <person name="Lui A."/>
            <person name="Macdonald J.P."/>
            <person name="Priest M."/>
            <person name="Orbach M.J."/>
            <person name="Galgiani J.N."/>
            <person name="Kirkland T.N."/>
            <person name="Cole G.T."/>
            <person name="Birren B.W."/>
            <person name="Henn M.R."/>
            <person name="Taylor J.W."/>
            <person name="Rounsley S.D."/>
        </authorList>
    </citation>
    <scope>NUCLEOTIDE SEQUENCE [LARGE SCALE GENOMIC DNA]</scope>
    <source>
        <strain evidence="2">RMSCC 2394</strain>
    </source>
</reference>